<evidence type="ECO:0000256" key="4">
    <source>
        <dbReference type="RuleBase" id="RU000461"/>
    </source>
</evidence>
<proteinExistence type="inferred from homology"/>
<dbReference type="InterPro" id="IPR050121">
    <property type="entry name" value="Cytochrome_P450_monoxygenase"/>
</dbReference>
<dbReference type="OrthoDB" id="7376058at2"/>
<dbReference type="Proteomes" id="UP000269998">
    <property type="component" value="Chromosome"/>
</dbReference>
<feature type="binding site" description="axial binding residue" evidence="3">
    <location>
        <position position="388"/>
    </location>
    <ligand>
        <name>heme</name>
        <dbReference type="ChEBI" id="CHEBI:30413"/>
    </ligand>
    <ligandPart>
        <name>Fe</name>
        <dbReference type="ChEBI" id="CHEBI:18248"/>
    </ligandPart>
</feature>
<comment type="similarity">
    <text evidence="2 4">Belongs to the cytochrome P450 family.</text>
</comment>
<dbReference type="PROSITE" id="PS00086">
    <property type="entry name" value="CYTOCHROME_P450"/>
    <property type="match status" value="1"/>
</dbReference>
<dbReference type="PANTHER" id="PTHR24305:SF166">
    <property type="entry name" value="CYTOCHROME P450 12A4, MITOCHONDRIAL-RELATED"/>
    <property type="match status" value="1"/>
</dbReference>
<keyword evidence="4" id="KW-0503">Monooxygenase</keyword>
<reference evidence="6" key="1">
    <citation type="submission" date="2018-02" db="EMBL/GenBank/DDBJ databases">
        <authorList>
            <person name="Seth-Smith MB H."/>
            <person name="Seth-Smith H."/>
        </authorList>
    </citation>
    <scope>NUCLEOTIDE SEQUENCE [LARGE SCALE GENOMIC DNA]</scope>
</reference>
<sequence length="441" mass="49543">MSQPIAVAAPAPPVRLPPASRLPKLMQGLAFAMSRRGMMRWLARRYGNAFMLNVPVYGSIVVVGDPQLAKQIFTTSPDELGNIQPNLSRMFGSGSVFALDGDDHRRRRRLLAPPFHGKSMKNYEAIIEEETLREIANWPEGRPLATLAPMMRITLNAILRAVFGADGAELEELRRIIPPWVTLGSRLAAMPGPKRDYGRHTPWGRLAEYRRQYDLVIDRLIDRERSDPNFADRTDVLALMLRSTYDDGSRMSRKDIGDELLTLLAAGHETTAATLGWAFERVSRHPDVLSRLVEEADSGGGELRQATILEVQRARTVIDFAARCVYPEVYQLGEWVIPRGRSIMVNIAHIHESPEIFPDPERFDPQRFIATKPSAFAWIPFGGGTRRCVGAAFANMEMDVVLRTVLQHFTIETTTAPGERRHCRGVAYTPKDGGRVVVRRR</sequence>
<dbReference type="PANTHER" id="PTHR24305">
    <property type="entry name" value="CYTOCHROME P450"/>
    <property type="match status" value="1"/>
</dbReference>
<dbReference type="EC" id="1.14.13.133" evidence="5"/>
<keyword evidence="3 4" id="KW-0479">Metal-binding</keyword>
<dbReference type="InterPro" id="IPR017972">
    <property type="entry name" value="Cyt_P450_CS"/>
</dbReference>
<organism evidence="5 6">
    <name type="scientific">Mycobacterium basiliense</name>
    <dbReference type="NCBI Taxonomy" id="2094119"/>
    <lineage>
        <taxon>Bacteria</taxon>
        <taxon>Bacillati</taxon>
        <taxon>Actinomycetota</taxon>
        <taxon>Actinomycetes</taxon>
        <taxon>Mycobacteriales</taxon>
        <taxon>Mycobacteriaceae</taxon>
        <taxon>Mycobacterium</taxon>
    </lineage>
</organism>
<dbReference type="Gene3D" id="1.10.630.10">
    <property type="entry name" value="Cytochrome P450"/>
    <property type="match status" value="1"/>
</dbReference>
<dbReference type="InterPro" id="IPR036396">
    <property type="entry name" value="Cyt_P450_sf"/>
</dbReference>
<dbReference type="GO" id="GO:0004497">
    <property type="term" value="F:monooxygenase activity"/>
    <property type="evidence" value="ECO:0007669"/>
    <property type="project" value="UniProtKB-KW"/>
</dbReference>
<protein>
    <submittedName>
        <fullName evidence="5">Pentalenene oxygenase</fullName>
        <ecNumber evidence="5">1.14.13.133</ecNumber>
    </submittedName>
</protein>
<evidence type="ECO:0000256" key="3">
    <source>
        <dbReference type="PIRSR" id="PIRSR602401-1"/>
    </source>
</evidence>
<dbReference type="InterPro" id="IPR002401">
    <property type="entry name" value="Cyt_P450_E_grp-I"/>
</dbReference>
<keyword evidence="3 4" id="KW-0408">Iron</keyword>
<dbReference type="Pfam" id="PF00067">
    <property type="entry name" value="p450"/>
    <property type="match status" value="1"/>
</dbReference>
<dbReference type="GO" id="GO:0016705">
    <property type="term" value="F:oxidoreductase activity, acting on paired donors, with incorporation or reduction of molecular oxygen"/>
    <property type="evidence" value="ECO:0007669"/>
    <property type="project" value="InterPro"/>
</dbReference>
<evidence type="ECO:0000256" key="1">
    <source>
        <dbReference type="ARBA" id="ARBA00001971"/>
    </source>
</evidence>
<keyword evidence="3 4" id="KW-0349">Heme</keyword>
<dbReference type="PRINTS" id="PR00385">
    <property type="entry name" value="P450"/>
</dbReference>
<dbReference type="CDD" id="cd11053">
    <property type="entry name" value="CYP110-like"/>
    <property type="match status" value="1"/>
</dbReference>
<dbReference type="PRINTS" id="PR00463">
    <property type="entry name" value="EP450I"/>
</dbReference>
<dbReference type="GO" id="GO:0005506">
    <property type="term" value="F:iron ion binding"/>
    <property type="evidence" value="ECO:0007669"/>
    <property type="project" value="InterPro"/>
</dbReference>
<keyword evidence="6" id="KW-1185">Reference proteome</keyword>
<dbReference type="GO" id="GO:0020037">
    <property type="term" value="F:heme binding"/>
    <property type="evidence" value="ECO:0007669"/>
    <property type="project" value="InterPro"/>
</dbReference>
<evidence type="ECO:0000313" key="6">
    <source>
        <dbReference type="Proteomes" id="UP000269998"/>
    </source>
</evidence>
<dbReference type="EMBL" id="LR130759">
    <property type="protein sequence ID" value="VDM86744.1"/>
    <property type="molecule type" value="Genomic_DNA"/>
</dbReference>
<accession>A0A3S4BBJ1</accession>
<keyword evidence="4 5" id="KW-0560">Oxidoreductase</keyword>
<dbReference type="InterPro" id="IPR001128">
    <property type="entry name" value="Cyt_P450"/>
</dbReference>
<dbReference type="SUPFAM" id="SSF48264">
    <property type="entry name" value="Cytochrome P450"/>
    <property type="match status" value="1"/>
</dbReference>
<dbReference type="RefSeq" id="WP_158014959.1">
    <property type="nucleotide sequence ID" value="NZ_CBCSKE010000014.1"/>
</dbReference>
<comment type="cofactor">
    <cofactor evidence="1 3">
        <name>heme</name>
        <dbReference type="ChEBI" id="CHEBI:30413"/>
    </cofactor>
</comment>
<gene>
    <name evidence="5" type="primary">ptlI_1</name>
    <name evidence="5" type="ORF">MB901379_00269</name>
</gene>
<name>A0A3S4BBJ1_9MYCO</name>
<evidence type="ECO:0000313" key="5">
    <source>
        <dbReference type="EMBL" id="VDM86744.1"/>
    </source>
</evidence>
<dbReference type="AlphaFoldDB" id="A0A3S4BBJ1"/>
<evidence type="ECO:0000256" key="2">
    <source>
        <dbReference type="ARBA" id="ARBA00010617"/>
    </source>
</evidence>
<dbReference type="KEGG" id="mbai:MB901379_00269"/>